<dbReference type="GO" id="GO:0008757">
    <property type="term" value="F:S-adenosylmethionine-dependent methyltransferase activity"/>
    <property type="evidence" value="ECO:0007669"/>
    <property type="project" value="InterPro"/>
</dbReference>
<evidence type="ECO:0000313" key="4">
    <source>
        <dbReference type="Proteomes" id="UP000325787"/>
    </source>
</evidence>
<dbReference type="PANTHER" id="PTHR43591">
    <property type="entry name" value="METHYLTRANSFERASE"/>
    <property type="match status" value="1"/>
</dbReference>
<evidence type="ECO:0000313" key="3">
    <source>
        <dbReference type="EMBL" id="QFZ24401.1"/>
    </source>
</evidence>
<feature type="domain" description="Methyltransferase type 11" evidence="2">
    <location>
        <begin position="74"/>
        <end position="165"/>
    </location>
</feature>
<sequence>MGTRVLPRAGRLRQALPAAPGGGPVSTPPAYGTSCVAHHVPGERSRLGTLEAAFDPVTTRVLDGLDLPETAVCLELGAGAGSVAAWLAAHRPHGRVVATDTDTRFLRFAPTAPVRVLRHDVVTEDFPPASFDLVHARALLSHLPDRDRVLRRAARWVRPGGRLVVEDLTVEPVDDSAHPLLRQVTRAGEELLRATVGTDLRWARALPERLRDAGLHDVRSLSTPGTVGDGSPADAFWTATFEQAVPAHLATGSLRAEDVEAVRALHRTPGFTATAVAMVTAWGTRPRPLKTATAAPRRPFRPTDKEKPL</sequence>
<dbReference type="Pfam" id="PF08241">
    <property type="entry name" value="Methyltransf_11"/>
    <property type="match status" value="1"/>
</dbReference>
<keyword evidence="4" id="KW-1185">Reference proteome</keyword>
<dbReference type="CDD" id="cd02440">
    <property type="entry name" value="AdoMet_MTases"/>
    <property type="match status" value="1"/>
</dbReference>
<gene>
    <name evidence="3" type="ORF">EKG83_21375</name>
</gene>
<evidence type="ECO:0000259" key="2">
    <source>
        <dbReference type="Pfam" id="PF08241"/>
    </source>
</evidence>
<organism evidence="3 4">
    <name type="scientific">Saccharothrix syringae</name>
    <name type="common">Nocardiopsis syringae</name>
    <dbReference type="NCBI Taxonomy" id="103733"/>
    <lineage>
        <taxon>Bacteria</taxon>
        <taxon>Bacillati</taxon>
        <taxon>Actinomycetota</taxon>
        <taxon>Actinomycetes</taxon>
        <taxon>Pseudonocardiales</taxon>
        <taxon>Pseudonocardiaceae</taxon>
        <taxon>Saccharothrix</taxon>
    </lineage>
</organism>
<reference evidence="4" key="1">
    <citation type="journal article" date="2021" name="Curr. Microbiol.">
        <title>Complete genome of nocamycin-producing strain Saccharothrix syringae NRRL B-16468 reveals the biosynthetic potential for secondary metabolites.</title>
        <authorList>
            <person name="Mo X."/>
            <person name="Yang S."/>
        </authorList>
    </citation>
    <scope>NUCLEOTIDE SEQUENCE [LARGE SCALE GENOMIC DNA]</scope>
    <source>
        <strain evidence="4">ATCC 51364 / DSM 43886 / JCM 6844 / KCTC 9398 / NBRC 14523 / NRRL B-16468 / INA 2240</strain>
    </source>
</reference>
<dbReference type="EMBL" id="CP034550">
    <property type="protein sequence ID" value="QFZ24401.1"/>
    <property type="molecule type" value="Genomic_DNA"/>
</dbReference>
<keyword evidence="3" id="KW-0808">Transferase</keyword>
<dbReference type="SUPFAM" id="SSF53335">
    <property type="entry name" value="S-adenosyl-L-methionine-dependent methyltransferases"/>
    <property type="match status" value="1"/>
</dbReference>
<evidence type="ECO:0000256" key="1">
    <source>
        <dbReference type="SAM" id="MobiDB-lite"/>
    </source>
</evidence>
<proteinExistence type="predicted"/>
<dbReference type="Proteomes" id="UP000325787">
    <property type="component" value="Chromosome"/>
</dbReference>
<keyword evidence="3" id="KW-0489">Methyltransferase</keyword>
<dbReference type="InterPro" id="IPR013216">
    <property type="entry name" value="Methyltransf_11"/>
</dbReference>
<dbReference type="OrthoDB" id="3469983at2"/>
<protein>
    <submittedName>
        <fullName evidence="3">Class I SAM-dependent methyltransferase</fullName>
    </submittedName>
</protein>
<dbReference type="KEGG" id="ssyi:EKG83_21375"/>
<dbReference type="InterPro" id="IPR029063">
    <property type="entry name" value="SAM-dependent_MTases_sf"/>
</dbReference>
<accession>A0A5Q0HDZ7</accession>
<dbReference type="Gene3D" id="3.40.50.150">
    <property type="entry name" value="Vaccinia Virus protein VP39"/>
    <property type="match status" value="1"/>
</dbReference>
<feature type="region of interest" description="Disordered" evidence="1">
    <location>
        <begin position="287"/>
        <end position="309"/>
    </location>
</feature>
<feature type="region of interest" description="Disordered" evidence="1">
    <location>
        <begin position="1"/>
        <end position="27"/>
    </location>
</feature>
<dbReference type="AlphaFoldDB" id="A0A5Q0HDZ7"/>
<name>A0A5Q0HDZ7_SACSY</name>
<dbReference type="GO" id="GO:0032259">
    <property type="term" value="P:methylation"/>
    <property type="evidence" value="ECO:0007669"/>
    <property type="project" value="UniProtKB-KW"/>
</dbReference>